<feature type="compositionally biased region" description="Polar residues" evidence="1">
    <location>
        <begin position="409"/>
        <end position="421"/>
    </location>
</feature>
<gene>
    <name evidence="2" type="ORF">ASPZODRAFT_11561</name>
</gene>
<feature type="compositionally biased region" description="Basic and acidic residues" evidence="1">
    <location>
        <begin position="612"/>
        <end position="623"/>
    </location>
</feature>
<organism evidence="2 3">
    <name type="scientific">Penicilliopsis zonata CBS 506.65</name>
    <dbReference type="NCBI Taxonomy" id="1073090"/>
    <lineage>
        <taxon>Eukaryota</taxon>
        <taxon>Fungi</taxon>
        <taxon>Dikarya</taxon>
        <taxon>Ascomycota</taxon>
        <taxon>Pezizomycotina</taxon>
        <taxon>Eurotiomycetes</taxon>
        <taxon>Eurotiomycetidae</taxon>
        <taxon>Eurotiales</taxon>
        <taxon>Aspergillaceae</taxon>
        <taxon>Penicilliopsis</taxon>
    </lineage>
</organism>
<keyword evidence="3" id="KW-1185">Reference proteome</keyword>
<dbReference type="GeneID" id="34607579"/>
<name>A0A1L9SU90_9EURO</name>
<dbReference type="EMBL" id="KV878336">
    <property type="protein sequence ID" value="OJJ50706.1"/>
    <property type="molecule type" value="Genomic_DNA"/>
</dbReference>
<dbReference type="RefSeq" id="XP_022585216.1">
    <property type="nucleotide sequence ID" value="XM_022721114.1"/>
</dbReference>
<feature type="region of interest" description="Disordered" evidence="1">
    <location>
        <begin position="571"/>
        <end position="661"/>
    </location>
</feature>
<feature type="compositionally biased region" description="Acidic residues" evidence="1">
    <location>
        <begin position="637"/>
        <end position="651"/>
    </location>
</feature>
<evidence type="ECO:0000256" key="1">
    <source>
        <dbReference type="SAM" id="MobiDB-lite"/>
    </source>
</evidence>
<feature type="region of interest" description="Disordered" evidence="1">
    <location>
        <begin position="121"/>
        <end position="146"/>
    </location>
</feature>
<evidence type="ECO:0000313" key="3">
    <source>
        <dbReference type="Proteomes" id="UP000184188"/>
    </source>
</evidence>
<evidence type="ECO:0000313" key="2">
    <source>
        <dbReference type="EMBL" id="OJJ50706.1"/>
    </source>
</evidence>
<feature type="region of interest" description="Disordered" evidence="1">
    <location>
        <begin position="43"/>
        <end position="67"/>
    </location>
</feature>
<dbReference type="Proteomes" id="UP000184188">
    <property type="component" value="Unassembled WGS sequence"/>
</dbReference>
<protein>
    <submittedName>
        <fullName evidence="2">Uncharacterized protein</fullName>
    </submittedName>
</protein>
<accession>A0A1L9SU90</accession>
<feature type="region of interest" description="Disordered" evidence="1">
    <location>
        <begin position="402"/>
        <end position="425"/>
    </location>
</feature>
<dbReference type="AlphaFoldDB" id="A0A1L9SU90"/>
<reference evidence="3" key="1">
    <citation type="journal article" date="2017" name="Genome Biol.">
        <title>Comparative genomics reveals high biological diversity and specific adaptations in the industrially and medically important fungal genus Aspergillus.</title>
        <authorList>
            <person name="de Vries R.P."/>
            <person name="Riley R."/>
            <person name="Wiebenga A."/>
            <person name="Aguilar-Osorio G."/>
            <person name="Amillis S."/>
            <person name="Uchima C.A."/>
            <person name="Anderluh G."/>
            <person name="Asadollahi M."/>
            <person name="Askin M."/>
            <person name="Barry K."/>
            <person name="Battaglia E."/>
            <person name="Bayram O."/>
            <person name="Benocci T."/>
            <person name="Braus-Stromeyer S.A."/>
            <person name="Caldana C."/>
            <person name="Canovas D."/>
            <person name="Cerqueira G.C."/>
            <person name="Chen F."/>
            <person name="Chen W."/>
            <person name="Choi C."/>
            <person name="Clum A."/>
            <person name="Dos Santos R.A."/>
            <person name="Damasio A.R."/>
            <person name="Diallinas G."/>
            <person name="Emri T."/>
            <person name="Fekete E."/>
            <person name="Flipphi M."/>
            <person name="Freyberg S."/>
            <person name="Gallo A."/>
            <person name="Gournas C."/>
            <person name="Habgood R."/>
            <person name="Hainaut M."/>
            <person name="Harispe M.L."/>
            <person name="Henrissat B."/>
            <person name="Hilden K.S."/>
            <person name="Hope R."/>
            <person name="Hossain A."/>
            <person name="Karabika E."/>
            <person name="Karaffa L."/>
            <person name="Karanyi Z."/>
            <person name="Krasevec N."/>
            <person name="Kuo A."/>
            <person name="Kusch H."/>
            <person name="LaButti K."/>
            <person name="Lagendijk E.L."/>
            <person name="Lapidus A."/>
            <person name="Levasseur A."/>
            <person name="Lindquist E."/>
            <person name="Lipzen A."/>
            <person name="Logrieco A.F."/>
            <person name="MacCabe A."/>
            <person name="Maekelae M.R."/>
            <person name="Malavazi I."/>
            <person name="Melin P."/>
            <person name="Meyer V."/>
            <person name="Mielnichuk N."/>
            <person name="Miskei M."/>
            <person name="Molnar A.P."/>
            <person name="Mule G."/>
            <person name="Ngan C.Y."/>
            <person name="Orejas M."/>
            <person name="Orosz E."/>
            <person name="Ouedraogo J.P."/>
            <person name="Overkamp K.M."/>
            <person name="Park H.-S."/>
            <person name="Perrone G."/>
            <person name="Piumi F."/>
            <person name="Punt P.J."/>
            <person name="Ram A.F."/>
            <person name="Ramon A."/>
            <person name="Rauscher S."/>
            <person name="Record E."/>
            <person name="Riano-Pachon D.M."/>
            <person name="Robert V."/>
            <person name="Roehrig J."/>
            <person name="Ruller R."/>
            <person name="Salamov A."/>
            <person name="Salih N.S."/>
            <person name="Samson R.A."/>
            <person name="Sandor E."/>
            <person name="Sanguinetti M."/>
            <person name="Schuetze T."/>
            <person name="Sepcic K."/>
            <person name="Shelest E."/>
            <person name="Sherlock G."/>
            <person name="Sophianopoulou V."/>
            <person name="Squina F.M."/>
            <person name="Sun H."/>
            <person name="Susca A."/>
            <person name="Todd R.B."/>
            <person name="Tsang A."/>
            <person name="Unkles S.E."/>
            <person name="van de Wiele N."/>
            <person name="van Rossen-Uffink D."/>
            <person name="Oliveira J.V."/>
            <person name="Vesth T.C."/>
            <person name="Visser J."/>
            <person name="Yu J.-H."/>
            <person name="Zhou M."/>
            <person name="Andersen M.R."/>
            <person name="Archer D.B."/>
            <person name="Baker S.E."/>
            <person name="Benoit I."/>
            <person name="Brakhage A.A."/>
            <person name="Braus G.H."/>
            <person name="Fischer R."/>
            <person name="Frisvad J.C."/>
            <person name="Goldman G.H."/>
            <person name="Houbraken J."/>
            <person name="Oakley B."/>
            <person name="Pocsi I."/>
            <person name="Scazzocchio C."/>
            <person name="Seiboth B."/>
            <person name="vanKuyk P.A."/>
            <person name="Wortman J."/>
            <person name="Dyer P.S."/>
            <person name="Grigoriev I.V."/>
        </authorList>
    </citation>
    <scope>NUCLEOTIDE SEQUENCE [LARGE SCALE GENOMIC DNA]</scope>
    <source>
        <strain evidence="3">CBS 506.65</strain>
    </source>
</reference>
<dbReference type="VEuPathDB" id="FungiDB:ASPZODRAFT_11561"/>
<feature type="region of interest" description="Disordered" evidence="1">
    <location>
        <begin position="324"/>
        <end position="349"/>
    </location>
</feature>
<dbReference type="OrthoDB" id="5404004at2759"/>
<feature type="compositionally biased region" description="Polar residues" evidence="1">
    <location>
        <begin position="584"/>
        <end position="608"/>
    </location>
</feature>
<feature type="compositionally biased region" description="Low complexity" evidence="1">
    <location>
        <begin position="331"/>
        <end position="340"/>
    </location>
</feature>
<feature type="region of interest" description="Disordered" evidence="1">
    <location>
        <begin position="245"/>
        <end position="265"/>
    </location>
</feature>
<sequence>MARGIFAGKARVPQPTDLISQPVITYTDALPRKDLLAIEHASEQMPPRRTAQWDFQRPGTPDRRNLPPKFQNIGTGFNFEVNEPHSPATLSPRMADSQVGGIGVALGSPTLVDVQQIHALSHEQSSPASPAASGQEARNNYPTRKSSKWRKIGGLFRAKNALAPVPKPPFYQVRTGEPHIQNMSVSTGIQSRTELPPGFQSPQRQLAGIPSKQSIVPINGAETEWPSPKPKQPEHRDDGFKINVQDMSNKPEPRVPAPGQQANKPGLLLSVDIPRVEMERYSVMFSGLLDRQKSPLVTRRSMTLEDVTIGKAELPLPSPELTRQPFQRRATSPTPNLTLFPTPPTVSKPSKILGSQNIPHGPDLLQQRMRAASARQPQACPNNKSYDDLSIKVPSHSVNMRISHKPQRSEASIRSVASSHSGQDEQALVDKLKKIKPYVDTHNEPDWEMVTRERPGRTPQTRPSGPRLKLITEDLPPVPPTSQLSTHSVSPLDAVQGKVDRIMMGSRPRTASVGTPTTQRRMMEHMVASPTAISPADWETQERVNQLLGPAVVRPSASHVDQEVRNRVGQIMGPSLTWPPPLNRPQTAATVRSPQQPDSFSDYESQLIKSHRIGESPTTDRSRSRGSPACSTRLPFSDDDNDDSAAPEEEEQQQHHDPVPKIEVSIARSISVSRGKKKQIVVGQRADRLHDNERLVTRSITAPKALDVQYGHRHQRSQDARIETISTASTCPSPVIPPEDRFASNGIAV</sequence>
<proteinExistence type="predicted"/>